<proteinExistence type="predicted"/>
<sequence length="92" mass="10609">MKATKIKMFDGKRNSNNLLEIESIYLEGAIDKPGYYRKEIIHDFIYKNPSSIKVNIYPYPKLIPMTSTRGQKYVKSVSNGIVEDNLLALPRE</sequence>
<dbReference type="AlphaFoldDB" id="A0A841YZ82"/>
<dbReference type="Pfam" id="PF13031">
    <property type="entry name" value="DUF3892"/>
    <property type="match status" value="1"/>
</dbReference>
<dbReference type="RefSeq" id="WP_185389567.1">
    <property type="nucleotide sequence ID" value="NZ_JAARQN010000011.1"/>
</dbReference>
<comment type="caution">
    <text evidence="1">The sequence shown here is derived from an EMBL/GenBank/DDBJ whole genome shotgun (WGS) entry which is preliminary data.</text>
</comment>
<gene>
    <name evidence="1" type="ORF">HB850_11610</name>
</gene>
<dbReference type="EMBL" id="JAARQN010000011">
    <property type="protein sequence ID" value="MBC1458399.1"/>
    <property type="molecule type" value="Genomic_DNA"/>
</dbReference>
<evidence type="ECO:0000313" key="1">
    <source>
        <dbReference type="EMBL" id="MBC1458399.1"/>
    </source>
</evidence>
<evidence type="ECO:0000313" key="2">
    <source>
        <dbReference type="Proteomes" id="UP000569903"/>
    </source>
</evidence>
<name>A0A841YZ82_9LIST</name>
<reference evidence="1 2" key="1">
    <citation type="submission" date="2020-03" db="EMBL/GenBank/DDBJ databases">
        <title>Soil Listeria distribution.</title>
        <authorList>
            <person name="Liao J."/>
            <person name="Wiedmann M."/>
        </authorList>
    </citation>
    <scope>NUCLEOTIDE SEQUENCE [LARGE SCALE GENOMIC DNA]</scope>
    <source>
        <strain evidence="1 2">FSL L7-1614</strain>
    </source>
</reference>
<protein>
    <submittedName>
        <fullName evidence="1">DUF3892 domain-containing protein</fullName>
    </submittedName>
</protein>
<dbReference type="Proteomes" id="UP000569903">
    <property type="component" value="Unassembled WGS sequence"/>
</dbReference>
<accession>A0A841YZ82</accession>
<organism evidence="1 2">
    <name type="scientific">Listeria newyorkensis</name>
    <dbReference type="NCBI Taxonomy" id="1497681"/>
    <lineage>
        <taxon>Bacteria</taxon>
        <taxon>Bacillati</taxon>
        <taxon>Bacillota</taxon>
        <taxon>Bacilli</taxon>
        <taxon>Bacillales</taxon>
        <taxon>Listeriaceae</taxon>
        <taxon>Listeria</taxon>
    </lineage>
</organism>
<dbReference type="InterPro" id="IPR024997">
    <property type="entry name" value="DUF3892"/>
</dbReference>